<feature type="domain" description="Tyr recombinase" evidence="5">
    <location>
        <begin position="165"/>
        <end position="433"/>
    </location>
</feature>
<dbReference type="PANTHER" id="PTHR30349:SF64">
    <property type="entry name" value="PROPHAGE INTEGRASE INTD-RELATED"/>
    <property type="match status" value="1"/>
</dbReference>
<comment type="caution">
    <text evidence="6">The sequence shown here is derived from an EMBL/GenBank/DDBJ whole genome shotgun (WGS) entry which is preliminary data.</text>
</comment>
<reference evidence="6 7" key="1">
    <citation type="submission" date="2020-10" db="EMBL/GenBank/DDBJ databases">
        <title>Sequencing the genomes of 1000 actinobacteria strains.</title>
        <authorList>
            <person name="Klenk H.-P."/>
        </authorList>
    </citation>
    <scope>NUCLEOTIDE SEQUENCE [LARGE SCALE GENOMIC DNA]</scope>
    <source>
        <strain evidence="6 7">DSM 46744</strain>
    </source>
</reference>
<evidence type="ECO:0000313" key="6">
    <source>
        <dbReference type="EMBL" id="MBE1533980.1"/>
    </source>
</evidence>
<dbReference type="EMBL" id="JADBDZ010000001">
    <property type="protein sequence ID" value="MBE1533980.1"/>
    <property type="molecule type" value="Genomic_DNA"/>
</dbReference>
<dbReference type="InterPro" id="IPR013762">
    <property type="entry name" value="Integrase-like_cat_sf"/>
</dbReference>
<dbReference type="Pfam" id="PF00589">
    <property type="entry name" value="Phage_integrase"/>
    <property type="match status" value="2"/>
</dbReference>
<evidence type="ECO:0000256" key="4">
    <source>
        <dbReference type="ARBA" id="ARBA00023172"/>
    </source>
</evidence>
<dbReference type="RefSeq" id="WP_192760435.1">
    <property type="nucleotide sequence ID" value="NZ_JADBDZ010000001.1"/>
</dbReference>
<proteinExistence type="inferred from homology"/>
<gene>
    <name evidence="6" type="ORF">H4W34_003813</name>
</gene>
<keyword evidence="4" id="KW-0233">DNA recombination</keyword>
<dbReference type="PROSITE" id="PS51898">
    <property type="entry name" value="TYR_RECOMBINASE"/>
    <property type="match status" value="1"/>
</dbReference>
<evidence type="ECO:0000256" key="1">
    <source>
        <dbReference type="ARBA" id="ARBA00008857"/>
    </source>
</evidence>
<dbReference type="PANTHER" id="PTHR30349">
    <property type="entry name" value="PHAGE INTEGRASE-RELATED"/>
    <property type="match status" value="1"/>
</dbReference>
<dbReference type="InterPro" id="IPR050090">
    <property type="entry name" value="Tyrosine_recombinase_XerCD"/>
</dbReference>
<name>A0ABR9JTT5_9ACTN</name>
<protein>
    <submittedName>
        <fullName evidence="6">Integrase</fullName>
    </submittedName>
</protein>
<dbReference type="Pfam" id="PF14659">
    <property type="entry name" value="Phage_int_SAM_3"/>
    <property type="match status" value="1"/>
</dbReference>
<keyword evidence="7" id="KW-1185">Reference proteome</keyword>
<accession>A0ABR9JTT5</accession>
<dbReference type="InterPro" id="IPR004107">
    <property type="entry name" value="Integrase_SAM-like_N"/>
</dbReference>
<organism evidence="6 7">
    <name type="scientific">Actinomadura algeriensis</name>
    <dbReference type="NCBI Taxonomy" id="1679523"/>
    <lineage>
        <taxon>Bacteria</taxon>
        <taxon>Bacillati</taxon>
        <taxon>Actinomycetota</taxon>
        <taxon>Actinomycetes</taxon>
        <taxon>Streptosporangiales</taxon>
        <taxon>Thermomonosporaceae</taxon>
        <taxon>Actinomadura</taxon>
    </lineage>
</organism>
<dbReference type="Gene3D" id="1.10.150.130">
    <property type="match status" value="1"/>
</dbReference>
<evidence type="ECO:0000256" key="2">
    <source>
        <dbReference type="ARBA" id="ARBA00022908"/>
    </source>
</evidence>
<dbReference type="Gene3D" id="1.10.443.10">
    <property type="entry name" value="Intergrase catalytic core"/>
    <property type="match status" value="1"/>
</dbReference>
<dbReference type="InterPro" id="IPR011010">
    <property type="entry name" value="DNA_brk_join_enz"/>
</dbReference>
<dbReference type="InterPro" id="IPR010998">
    <property type="entry name" value="Integrase_recombinase_N"/>
</dbReference>
<dbReference type="InterPro" id="IPR002104">
    <property type="entry name" value="Integrase_catalytic"/>
</dbReference>
<evidence type="ECO:0000256" key="3">
    <source>
        <dbReference type="ARBA" id="ARBA00023125"/>
    </source>
</evidence>
<dbReference type="SUPFAM" id="SSF56349">
    <property type="entry name" value="DNA breaking-rejoining enzymes"/>
    <property type="match status" value="2"/>
</dbReference>
<sequence length="451" mass="52826">MGFARPRRTKDGKDRYIALYRDQRGRVRSAGTYTTRNQADKAWQKAEAKLQLERLPDAGKGRQRFRRYVDDVWFPNHIVELRTRENYDYEINRHIMPWFATMRMIDIMPIDVREWVTHLQHEGVNPPTIRYCMTVLSAIFTTALNDLVIVLHPCKGVKTPPVPKKKRPIITPEQFDALYDALTDPRMQLLAELKIETGLRWGEITELRPKDLDLTTRTLTVSRVIIELTPRHHPEGERFLVKDYPKDQEHRTVKLSQQITNKLKIYVQTKHITNDDLIFRLNPEELPHPPRLRVLLPPEDLGYIEPDCRYRHGTLSGYSAGKCRCQHCRDVYADYRARRREAGKDSPRRRRRINTDGHIPRSWFREHVWKPAIEKADLRVHVRPHDLRHAHASWLLAGGADLQAVKERLGHASITTTEKYLHTLPDEDDSALDAFDKIRNRSKPTTTIKAV</sequence>
<evidence type="ECO:0000259" key="5">
    <source>
        <dbReference type="PROSITE" id="PS51898"/>
    </source>
</evidence>
<dbReference type="Proteomes" id="UP000627838">
    <property type="component" value="Unassembled WGS sequence"/>
</dbReference>
<keyword evidence="2" id="KW-0229">DNA integration</keyword>
<keyword evidence="3" id="KW-0238">DNA-binding</keyword>
<comment type="similarity">
    <text evidence="1">Belongs to the 'phage' integrase family.</text>
</comment>
<evidence type="ECO:0000313" key="7">
    <source>
        <dbReference type="Proteomes" id="UP000627838"/>
    </source>
</evidence>